<organism evidence="1 2">
    <name type="scientific">Neogemmobacter tilapiae</name>
    <dbReference type="NCBI Taxonomy" id="875041"/>
    <lineage>
        <taxon>Bacteria</taxon>
        <taxon>Pseudomonadati</taxon>
        <taxon>Pseudomonadota</taxon>
        <taxon>Alphaproteobacteria</taxon>
        <taxon>Rhodobacterales</taxon>
        <taxon>Paracoccaceae</taxon>
        <taxon>Neogemmobacter</taxon>
    </lineage>
</organism>
<sequence length="359" mass="39510">MSQVIAFPAGRLARPRPDEALVLAIVNNRWPQDSVYWLKECAEILSVMEETGAKASPALQAALAPVLDDLPRRLAFFPQYYRFFLAIALSAAALDLMPRARAVRMAEWVLDQGWPQSELSDANRAEAGWLMQRAGLELPADPAMNDRLRRFMERGATFAIPNRKAAYELTHLVFYLSDQGRQNPHLSKAAVASLRHAGTLAWLEQNADLLAEICLCLAHAGQNPPEIWLNFIVDAAKGFAFEAKHGMVASDDLHCLLVCNWFLGRAGHPAFRDRLPDLGPGKTLTVRGERPAALPLRELSTCLLGLGDTRAADWDRMRDIVTGALTAPSRDIVLQAEAADQGFEAFFAAFARAGRVMAG</sequence>
<reference evidence="1" key="2">
    <citation type="submission" date="2020-09" db="EMBL/GenBank/DDBJ databases">
        <authorList>
            <person name="Sun Q."/>
            <person name="Kim S."/>
        </authorList>
    </citation>
    <scope>NUCLEOTIDE SEQUENCE</scope>
    <source>
        <strain evidence="1">KCTC 23310</strain>
    </source>
</reference>
<protein>
    <submittedName>
        <fullName evidence="1">Uncharacterized protein</fullName>
    </submittedName>
</protein>
<reference evidence="1" key="1">
    <citation type="journal article" date="2014" name="Int. J. Syst. Evol. Microbiol.">
        <title>Complete genome sequence of Corynebacterium casei LMG S-19264T (=DSM 44701T), isolated from a smear-ripened cheese.</title>
        <authorList>
            <consortium name="US DOE Joint Genome Institute (JGI-PGF)"/>
            <person name="Walter F."/>
            <person name="Albersmeier A."/>
            <person name="Kalinowski J."/>
            <person name="Ruckert C."/>
        </authorList>
    </citation>
    <scope>NUCLEOTIDE SEQUENCE</scope>
    <source>
        <strain evidence="1">KCTC 23310</strain>
    </source>
</reference>
<dbReference type="Pfam" id="PF21843">
    <property type="entry name" value="DUF6902"/>
    <property type="match status" value="1"/>
</dbReference>
<comment type="caution">
    <text evidence="1">The sequence shown here is derived from an EMBL/GenBank/DDBJ whole genome shotgun (WGS) entry which is preliminary data.</text>
</comment>
<accession>A0A918TH22</accession>
<name>A0A918TH22_9RHOB</name>
<proteinExistence type="predicted"/>
<dbReference type="AlphaFoldDB" id="A0A918TH22"/>
<dbReference type="InterPro" id="IPR054197">
    <property type="entry name" value="DUF6902"/>
</dbReference>
<gene>
    <name evidence="1" type="ORF">GCM10007315_04620</name>
</gene>
<evidence type="ECO:0000313" key="2">
    <source>
        <dbReference type="Proteomes" id="UP000638981"/>
    </source>
</evidence>
<dbReference type="RefSeq" id="WP_189409946.1">
    <property type="nucleotide sequence ID" value="NZ_BMYJ01000001.1"/>
</dbReference>
<keyword evidence="2" id="KW-1185">Reference proteome</keyword>
<dbReference type="EMBL" id="BMYJ01000001">
    <property type="protein sequence ID" value="GHC46073.1"/>
    <property type="molecule type" value="Genomic_DNA"/>
</dbReference>
<dbReference type="Proteomes" id="UP000638981">
    <property type="component" value="Unassembled WGS sequence"/>
</dbReference>
<evidence type="ECO:0000313" key="1">
    <source>
        <dbReference type="EMBL" id="GHC46073.1"/>
    </source>
</evidence>